<reference evidence="4" key="2">
    <citation type="submission" date="2010-04" db="EMBL/GenBank/DDBJ databases">
        <authorList>
            <person name="Buell R."/>
            <person name="Hamilton J."/>
            <person name="Hostetler J."/>
        </authorList>
    </citation>
    <scope>NUCLEOTIDE SEQUENCE [LARGE SCALE GENOMIC DNA]</scope>
    <source>
        <strain evidence="4">DAOM:BR144</strain>
    </source>
</reference>
<evidence type="ECO:0000256" key="1">
    <source>
        <dbReference type="SAM" id="MobiDB-lite"/>
    </source>
</evidence>
<dbReference type="EMBL" id="GL376623">
    <property type="status" value="NOT_ANNOTATED_CDS"/>
    <property type="molecule type" value="Genomic_DNA"/>
</dbReference>
<dbReference type="GO" id="GO:0008195">
    <property type="term" value="F:phosphatidate phosphatase activity"/>
    <property type="evidence" value="ECO:0007669"/>
    <property type="project" value="InterPro"/>
</dbReference>
<accession>K3WYR6</accession>
<dbReference type="OMA" id="ITEVVTM"/>
<dbReference type="InterPro" id="IPR019236">
    <property type="entry name" value="APP1_cat"/>
</dbReference>
<feature type="compositionally biased region" description="Polar residues" evidence="1">
    <location>
        <begin position="197"/>
        <end position="216"/>
    </location>
</feature>
<feature type="domain" description="Phosphatidate phosphatase APP1 catalytic" evidence="2">
    <location>
        <begin position="288"/>
        <end position="437"/>
    </location>
</feature>
<name>K3WYR6_GLOUD</name>
<dbReference type="Proteomes" id="UP000019132">
    <property type="component" value="Unassembled WGS sequence"/>
</dbReference>
<feature type="compositionally biased region" description="Polar residues" evidence="1">
    <location>
        <begin position="224"/>
        <end position="234"/>
    </location>
</feature>
<dbReference type="EnsemblProtists" id="PYU1_T010115">
    <property type="protein sequence ID" value="PYU1_T010115"/>
    <property type="gene ID" value="PYU1_G010095"/>
</dbReference>
<reference evidence="3" key="3">
    <citation type="submission" date="2015-02" db="UniProtKB">
        <authorList>
            <consortium name="EnsemblProtists"/>
        </authorList>
    </citation>
    <scope>IDENTIFICATION</scope>
    <source>
        <strain evidence="3">DAOM BR144</strain>
    </source>
</reference>
<feature type="region of interest" description="Disordered" evidence="1">
    <location>
        <begin position="195"/>
        <end position="250"/>
    </location>
</feature>
<evidence type="ECO:0000313" key="4">
    <source>
        <dbReference type="Proteomes" id="UP000019132"/>
    </source>
</evidence>
<dbReference type="HOGENOM" id="CLU_033964_0_0_1"/>
<sequence>MRSTQPCVLQQQQWRSVSTWKLAKGGLQRKWQGIKQRTAWRFKTLKDKNTLIVFSTDHQKEKEVHIKPRNPQMDDPLACHNVLARVSAASLNGILGATSPEDSSQFVKTMTGFMLHACSPAIRAQILDVITRQRLEEISITNRAVIIRAIQRCLLSPLHTEKAVLHTAACNVLRGTYGKDLTLLKDQVHASDELLTGEQSTELPSSSVDQSQQVREPQSRQEQQDSSGGVTINDSLRDSAEPVEEPPHSGDLSYLIFENKNLTEVVQVMQHIAVEALKVKQDAPNLVKVVSDIDDTLFPGWLDRRYPLHIPYPGVSDLFARISCGLPYHETRVEKLPPSITFLTARPRGWLSVGRYMTVQHLKSLGVPNATVLNGSVKGLVSSKKIASLKLENFTRFAALYPEFQFVFFGDSGQGDALLASNLLHAFPNRVLGTFIHDVTPGSSTTGDGQQKAIYQALGVDFFSTYAGAALAAYQKQLITKRDLVDIVATAERELDTLRFLGPQGDTMKQARRREFANDAEQVLRQVDTTSA</sequence>
<keyword evidence="4" id="KW-1185">Reference proteome</keyword>
<feature type="compositionally biased region" description="Basic and acidic residues" evidence="1">
    <location>
        <begin position="235"/>
        <end position="248"/>
    </location>
</feature>
<organism evidence="3 4">
    <name type="scientific">Globisporangium ultimum (strain ATCC 200006 / CBS 805.95 / DAOM BR144)</name>
    <name type="common">Pythium ultimum</name>
    <dbReference type="NCBI Taxonomy" id="431595"/>
    <lineage>
        <taxon>Eukaryota</taxon>
        <taxon>Sar</taxon>
        <taxon>Stramenopiles</taxon>
        <taxon>Oomycota</taxon>
        <taxon>Peronosporomycetes</taxon>
        <taxon>Pythiales</taxon>
        <taxon>Pythiaceae</taxon>
        <taxon>Globisporangium</taxon>
    </lineage>
</organism>
<dbReference type="AlphaFoldDB" id="K3WYR6"/>
<evidence type="ECO:0000313" key="3">
    <source>
        <dbReference type="EnsemblProtists" id="PYU1_T010115"/>
    </source>
</evidence>
<evidence type="ECO:0000259" key="2">
    <source>
        <dbReference type="Pfam" id="PF09949"/>
    </source>
</evidence>
<dbReference type="InParanoid" id="K3WYR6"/>
<reference evidence="4" key="1">
    <citation type="journal article" date="2010" name="Genome Biol.">
        <title>Genome sequence of the necrotrophic plant pathogen Pythium ultimum reveals original pathogenicity mechanisms and effector repertoire.</title>
        <authorList>
            <person name="Levesque C.A."/>
            <person name="Brouwer H."/>
            <person name="Cano L."/>
            <person name="Hamilton J.P."/>
            <person name="Holt C."/>
            <person name="Huitema E."/>
            <person name="Raffaele S."/>
            <person name="Robideau G.P."/>
            <person name="Thines M."/>
            <person name="Win J."/>
            <person name="Zerillo M.M."/>
            <person name="Beakes G.W."/>
            <person name="Boore J.L."/>
            <person name="Busam D."/>
            <person name="Dumas B."/>
            <person name="Ferriera S."/>
            <person name="Fuerstenberg S.I."/>
            <person name="Gachon C.M."/>
            <person name="Gaulin E."/>
            <person name="Govers F."/>
            <person name="Grenville-Briggs L."/>
            <person name="Horner N."/>
            <person name="Hostetler J."/>
            <person name="Jiang R.H."/>
            <person name="Johnson J."/>
            <person name="Krajaejun T."/>
            <person name="Lin H."/>
            <person name="Meijer H.J."/>
            <person name="Moore B."/>
            <person name="Morris P."/>
            <person name="Phuntmart V."/>
            <person name="Puiu D."/>
            <person name="Shetty J."/>
            <person name="Stajich J.E."/>
            <person name="Tripathy S."/>
            <person name="Wawra S."/>
            <person name="van West P."/>
            <person name="Whitty B.R."/>
            <person name="Coutinho P.M."/>
            <person name="Henrissat B."/>
            <person name="Martin F."/>
            <person name="Thomas P.D."/>
            <person name="Tyler B.M."/>
            <person name="De Vries R.P."/>
            <person name="Kamoun S."/>
            <person name="Yandell M."/>
            <person name="Tisserat N."/>
            <person name="Buell C.R."/>
        </authorList>
    </citation>
    <scope>NUCLEOTIDE SEQUENCE</scope>
    <source>
        <strain evidence="4">DAOM:BR144</strain>
    </source>
</reference>
<protein>
    <recommendedName>
        <fullName evidence="2">Phosphatidate phosphatase APP1 catalytic domain-containing protein</fullName>
    </recommendedName>
</protein>
<dbReference type="Pfam" id="PF09949">
    <property type="entry name" value="APP1_cat"/>
    <property type="match status" value="1"/>
</dbReference>
<dbReference type="eggNOG" id="ENOG502QUSP">
    <property type="taxonomic scope" value="Eukaryota"/>
</dbReference>
<dbReference type="PANTHER" id="PTHR40861:SF1">
    <property type="entry name" value="PHOSPHATIDATE PHOSPHATASE APP1 CATALYTIC DOMAIN-CONTAINING PROTEIN"/>
    <property type="match status" value="1"/>
</dbReference>
<dbReference type="PANTHER" id="PTHR40861">
    <property type="entry name" value="DUF2183 DOMAIN-CONTAINING PROTEIN"/>
    <property type="match status" value="1"/>
</dbReference>
<dbReference type="VEuPathDB" id="FungiDB:PYU1_G010095"/>
<proteinExistence type="predicted"/>